<proteinExistence type="inferred from homology"/>
<evidence type="ECO:0000313" key="12">
    <source>
        <dbReference type="EMBL" id="SKA25107.1"/>
    </source>
</evidence>
<evidence type="ECO:0000256" key="4">
    <source>
        <dbReference type="ARBA" id="ARBA00022857"/>
    </source>
</evidence>
<dbReference type="InterPro" id="IPR006151">
    <property type="entry name" value="Shikm_DH/Glu-tRNA_Rdtase"/>
</dbReference>
<feature type="domain" description="SDH C-terminal" evidence="11">
    <location>
        <begin position="241"/>
        <end position="271"/>
    </location>
</feature>
<dbReference type="NCBIfam" id="TIGR00507">
    <property type="entry name" value="aroE"/>
    <property type="match status" value="1"/>
</dbReference>
<reference evidence="13" key="1">
    <citation type="submission" date="2017-02" db="EMBL/GenBank/DDBJ databases">
        <authorList>
            <person name="Varghese N."/>
            <person name="Submissions S."/>
        </authorList>
    </citation>
    <scope>NUCLEOTIDE SEQUENCE [LARGE SCALE GENOMIC DNA]</scope>
    <source>
        <strain evidence="13">DSM 19608</strain>
    </source>
</reference>
<dbReference type="PANTHER" id="PTHR21089">
    <property type="entry name" value="SHIKIMATE DEHYDROGENASE"/>
    <property type="match status" value="1"/>
</dbReference>
<gene>
    <name evidence="8" type="primary">aroE</name>
    <name evidence="12" type="ORF">SAMN02745782_03122</name>
</gene>
<accession>A0A1T4SA90</accession>
<dbReference type="RefSeq" id="WP_078927453.1">
    <property type="nucleotide sequence ID" value="NZ_FUXB01000021.1"/>
</dbReference>
<feature type="binding site" evidence="8">
    <location>
        <position position="81"/>
    </location>
    <ligand>
        <name>NADP(+)</name>
        <dbReference type="ChEBI" id="CHEBI:58349"/>
    </ligand>
</feature>
<dbReference type="EC" id="1.1.1.25" evidence="2 8"/>
<dbReference type="InterPro" id="IPR036291">
    <property type="entry name" value="NAD(P)-bd_dom_sf"/>
</dbReference>
<dbReference type="InterPro" id="IPR011342">
    <property type="entry name" value="Shikimate_DH"/>
</dbReference>
<dbReference type="SUPFAM" id="SSF51735">
    <property type="entry name" value="NAD(P)-binding Rossmann-fold domains"/>
    <property type="match status" value="1"/>
</dbReference>
<dbReference type="Proteomes" id="UP000190834">
    <property type="component" value="Unassembled WGS sequence"/>
</dbReference>
<dbReference type="GO" id="GO:0019632">
    <property type="term" value="P:shikimate metabolic process"/>
    <property type="evidence" value="ECO:0007669"/>
    <property type="project" value="InterPro"/>
</dbReference>
<dbReference type="STRING" id="1123491.SAMN02745782_03122"/>
<dbReference type="EMBL" id="FUXB01000021">
    <property type="protein sequence ID" value="SKA25107.1"/>
    <property type="molecule type" value="Genomic_DNA"/>
</dbReference>
<comment type="function">
    <text evidence="8">Involved in the biosynthesis of the chorismate, which leads to the biosynthesis of aromatic amino acids. Catalyzes the reversible NADPH linked reduction of 3-dehydroshikimate (DHSA) to yield shikimate (SA).</text>
</comment>
<protein>
    <recommendedName>
        <fullName evidence="2 8">Shikimate dehydrogenase (NADP(+))</fullName>
        <shortName evidence="8">SDH</shortName>
        <ecNumber evidence="2 8">1.1.1.25</ecNumber>
    </recommendedName>
</protein>
<feature type="binding site" evidence="8">
    <location>
        <begin position="154"/>
        <end position="159"/>
    </location>
    <ligand>
        <name>NADP(+)</name>
        <dbReference type="ChEBI" id="CHEBI:58349"/>
    </ligand>
</feature>
<dbReference type="GO" id="GO:0050661">
    <property type="term" value="F:NADP binding"/>
    <property type="evidence" value="ECO:0007669"/>
    <property type="project" value="InterPro"/>
</dbReference>
<keyword evidence="3 8" id="KW-0028">Amino-acid biosynthesis</keyword>
<dbReference type="GO" id="GO:0004764">
    <property type="term" value="F:shikimate 3-dehydrogenase (NADP+) activity"/>
    <property type="evidence" value="ECO:0007669"/>
    <property type="project" value="UniProtKB-UniRule"/>
</dbReference>
<comment type="similarity">
    <text evidence="8">Belongs to the shikimate dehydrogenase family.</text>
</comment>
<organism evidence="12 13">
    <name type="scientific">Vibrio cincinnatiensis DSM 19608</name>
    <dbReference type="NCBI Taxonomy" id="1123491"/>
    <lineage>
        <taxon>Bacteria</taxon>
        <taxon>Pseudomonadati</taxon>
        <taxon>Pseudomonadota</taxon>
        <taxon>Gammaproteobacteria</taxon>
        <taxon>Vibrionales</taxon>
        <taxon>Vibrionaceae</taxon>
        <taxon>Vibrio</taxon>
    </lineage>
</organism>
<feature type="binding site" evidence="8">
    <location>
        <position position="248"/>
    </location>
    <ligand>
        <name>shikimate</name>
        <dbReference type="ChEBI" id="CHEBI:36208"/>
    </ligand>
</feature>
<feature type="binding site" evidence="8">
    <location>
        <position position="217"/>
    </location>
    <ligand>
        <name>NADP(+)</name>
        <dbReference type="ChEBI" id="CHEBI:58349"/>
    </ligand>
</feature>
<dbReference type="GO" id="GO:0008652">
    <property type="term" value="P:amino acid biosynthetic process"/>
    <property type="evidence" value="ECO:0007669"/>
    <property type="project" value="UniProtKB-KW"/>
</dbReference>
<dbReference type="HAMAP" id="MF_00222">
    <property type="entry name" value="Shikimate_DH_AroE"/>
    <property type="match status" value="1"/>
</dbReference>
<dbReference type="FunFam" id="3.40.50.10860:FF:000006">
    <property type="entry name" value="Shikimate dehydrogenase (NADP(+))"/>
    <property type="match status" value="1"/>
</dbReference>
<comment type="pathway">
    <text evidence="1 8">Metabolic intermediate biosynthesis; chorismate biosynthesis; chorismate from D-erythrose 4-phosphate and phosphoenolpyruvate: step 4/7.</text>
</comment>
<keyword evidence="13" id="KW-1185">Reference proteome</keyword>
<dbReference type="NCBIfam" id="NF001310">
    <property type="entry name" value="PRK00258.1-2"/>
    <property type="match status" value="1"/>
</dbReference>
<dbReference type="AlphaFoldDB" id="A0A1T4SA90"/>
<evidence type="ECO:0000259" key="10">
    <source>
        <dbReference type="Pfam" id="PF08501"/>
    </source>
</evidence>
<dbReference type="GeneID" id="70584844"/>
<evidence type="ECO:0000256" key="5">
    <source>
        <dbReference type="ARBA" id="ARBA00023002"/>
    </source>
</evidence>
<evidence type="ECO:0000259" key="9">
    <source>
        <dbReference type="Pfam" id="PF01488"/>
    </source>
</evidence>
<feature type="binding site" evidence="8">
    <location>
        <position position="65"/>
    </location>
    <ligand>
        <name>shikimate</name>
        <dbReference type="ChEBI" id="CHEBI:36208"/>
    </ligand>
</feature>
<dbReference type="InterPro" id="IPR046346">
    <property type="entry name" value="Aminoacid_DH-like_N_sf"/>
</dbReference>
<dbReference type="PANTHER" id="PTHR21089:SF1">
    <property type="entry name" value="BIFUNCTIONAL 3-DEHYDROQUINATE DEHYDRATASE_SHIKIMATE DEHYDROGENASE, CHLOROPLASTIC"/>
    <property type="match status" value="1"/>
</dbReference>
<evidence type="ECO:0000256" key="7">
    <source>
        <dbReference type="ARBA" id="ARBA00049442"/>
    </source>
</evidence>
<comment type="subunit">
    <text evidence="8">Homodimer.</text>
</comment>
<dbReference type="Gene3D" id="3.40.50.10860">
    <property type="entry name" value="Leucine Dehydrogenase, chain A, domain 1"/>
    <property type="match status" value="1"/>
</dbReference>
<feature type="domain" description="Shikimate dehydrogenase substrate binding N-terminal" evidence="10">
    <location>
        <begin position="10"/>
        <end position="92"/>
    </location>
</feature>
<keyword evidence="5 8" id="KW-0560">Oxidoreductase</keyword>
<dbReference type="InterPro" id="IPR022893">
    <property type="entry name" value="Shikimate_DH_fam"/>
</dbReference>
<name>A0A1T4SA90_VIBCI</name>
<dbReference type="InterPro" id="IPR013708">
    <property type="entry name" value="Shikimate_DH-bd_N"/>
</dbReference>
<evidence type="ECO:0000256" key="3">
    <source>
        <dbReference type="ARBA" id="ARBA00022605"/>
    </source>
</evidence>
<dbReference type="CDD" id="cd01065">
    <property type="entry name" value="NAD_bind_Shikimate_DH"/>
    <property type="match status" value="1"/>
</dbReference>
<dbReference type="GO" id="GO:0009423">
    <property type="term" value="P:chorismate biosynthetic process"/>
    <property type="evidence" value="ECO:0007669"/>
    <property type="project" value="UniProtKB-UniRule"/>
</dbReference>
<dbReference type="SUPFAM" id="SSF53223">
    <property type="entry name" value="Aminoacid dehydrogenase-like, N-terminal domain"/>
    <property type="match status" value="1"/>
</dbReference>
<feature type="binding site" evidence="8">
    <location>
        <position position="90"/>
    </location>
    <ligand>
        <name>shikimate</name>
        <dbReference type="ChEBI" id="CHEBI:36208"/>
    </ligand>
</feature>
<feature type="binding site" evidence="8">
    <location>
        <position position="219"/>
    </location>
    <ligand>
        <name>shikimate</name>
        <dbReference type="ChEBI" id="CHEBI:36208"/>
    </ligand>
</feature>
<evidence type="ECO:0000256" key="6">
    <source>
        <dbReference type="ARBA" id="ARBA00023141"/>
    </source>
</evidence>
<comment type="catalytic activity">
    <reaction evidence="7 8">
        <text>shikimate + NADP(+) = 3-dehydroshikimate + NADPH + H(+)</text>
        <dbReference type="Rhea" id="RHEA:17737"/>
        <dbReference type="ChEBI" id="CHEBI:15378"/>
        <dbReference type="ChEBI" id="CHEBI:16630"/>
        <dbReference type="ChEBI" id="CHEBI:36208"/>
        <dbReference type="ChEBI" id="CHEBI:57783"/>
        <dbReference type="ChEBI" id="CHEBI:58349"/>
        <dbReference type="EC" id="1.1.1.25"/>
    </reaction>
</comment>
<dbReference type="GO" id="GO:0005829">
    <property type="term" value="C:cytosol"/>
    <property type="evidence" value="ECO:0007669"/>
    <property type="project" value="TreeGrafter"/>
</dbReference>
<feature type="domain" description="Quinate/shikimate 5-dehydrogenase/glutamyl-tRNA reductase" evidence="9">
    <location>
        <begin position="120"/>
        <end position="195"/>
    </location>
</feature>
<keyword evidence="6 8" id="KW-0057">Aromatic amino acid biosynthesis</keyword>
<evidence type="ECO:0000259" key="11">
    <source>
        <dbReference type="Pfam" id="PF18317"/>
    </source>
</evidence>
<dbReference type="GO" id="GO:0009073">
    <property type="term" value="P:aromatic amino acid family biosynthetic process"/>
    <property type="evidence" value="ECO:0007669"/>
    <property type="project" value="UniProtKB-KW"/>
</dbReference>
<dbReference type="UniPathway" id="UPA00053">
    <property type="reaction ID" value="UER00087"/>
</dbReference>
<feature type="binding site" evidence="8">
    <location>
        <begin position="18"/>
        <end position="20"/>
    </location>
    <ligand>
        <name>shikimate</name>
        <dbReference type="ChEBI" id="CHEBI:36208"/>
    </ligand>
</feature>
<feature type="binding site" evidence="8">
    <location>
        <begin position="130"/>
        <end position="134"/>
    </location>
    <ligand>
        <name>NADP(+)</name>
        <dbReference type="ChEBI" id="CHEBI:58349"/>
    </ligand>
</feature>
<dbReference type="OrthoDB" id="9776868at2"/>
<feature type="binding site" evidence="8">
    <location>
        <position position="106"/>
    </location>
    <ligand>
        <name>shikimate</name>
        <dbReference type="ChEBI" id="CHEBI:36208"/>
    </ligand>
</feature>
<feature type="binding site" evidence="8">
    <location>
        <position position="241"/>
    </location>
    <ligand>
        <name>NADP(+)</name>
        <dbReference type="ChEBI" id="CHEBI:58349"/>
    </ligand>
</feature>
<evidence type="ECO:0000256" key="1">
    <source>
        <dbReference type="ARBA" id="ARBA00004871"/>
    </source>
</evidence>
<dbReference type="Pfam" id="PF18317">
    <property type="entry name" value="SDH_C"/>
    <property type="match status" value="1"/>
</dbReference>
<dbReference type="Pfam" id="PF08501">
    <property type="entry name" value="Shikimate_dh_N"/>
    <property type="match status" value="1"/>
</dbReference>
<dbReference type="Gene3D" id="3.40.50.720">
    <property type="entry name" value="NAD(P)-binding Rossmann-like Domain"/>
    <property type="match status" value="1"/>
</dbReference>
<keyword evidence="4 8" id="KW-0521">NADP</keyword>
<dbReference type="InterPro" id="IPR041121">
    <property type="entry name" value="SDH_C"/>
</dbReference>
<feature type="active site" description="Proton acceptor" evidence="8">
    <location>
        <position position="69"/>
    </location>
</feature>
<dbReference type="Pfam" id="PF01488">
    <property type="entry name" value="Shikimate_DH"/>
    <property type="match status" value="1"/>
</dbReference>
<sequence>MDFHNDHYAVFGNPIGHSKSPFIHTLFARQTNQKMIYTAELAPVDGFQAAVQQFFSQGGKGCNVTVPFKEAAYQFADRLTERAQLAGAVNTLKKLDDGDVIGDNTDGEGLVQDLLQNQVILDGARILLIGAGGAARGVIKPLLDQHPSRITITNRTFSKAEQLAANFAPFGSVDAQAMNEINHSFDIIINSTSASLAGELPKLPSTIFTHTSVAYDMMYGKGETIFNQWALEQGAANAYDGLGMLVAQAAESFMLWRGLRPGTRQILRELRKNLAGEI</sequence>
<evidence type="ECO:0000313" key="13">
    <source>
        <dbReference type="Proteomes" id="UP000190834"/>
    </source>
</evidence>
<dbReference type="FunFam" id="3.40.50.720:FF:000104">
    <property type="entry name" value="Shikimate dehydrogenase (NADP(+))"/>
    <property type="match status" value="1"/>
</dbReference>
<evidence type="ECO:0000256" key="2">
    <source>
        <dbReference type="ARBA" id="ARBA00012962"/>
    </source>
</evidence>
<evidence type="ECO:0000256" key="8">
    <source>
        <dbReference type="HAMAP-Rule" id="MF_00222"/>
    </source>
</evidence>